<dbReference type="Proteomes" id="UP001497457">
    <property type="component" value="Chromosome 35b"/>
</dbReference>
<dbReference type="Pfam" id="PF13968">
    <property type="entry name" value="DUF4220"/>
    <property type="match status" value="1"/>
</dbReference>
<keyword evidence="1" id="KW-1133">Transmembrane helix</keyword>
<dbReference type="InterPro" id="IPR025315">
    <property type="entry name" value="DUF4220"/>
</dbReference>
<evidence type="ECO:0000259" key="2">
    <source>
        <dbReference type="Pfam" id="PF13968"/>
    </source>
</evidence>
<feature type="transmembrane region" description="Helical" evidence="1">
    <location>
        <begin position="435"/>
        <end position="453"/>
    </location>
</feature>
<organism evidence="3 4">
    <name type="scientific">Urochloa decumbens</name>
    <dbReference type="NCBI Taxonomy" id="240449"/>
    <lineage>
        <taxon>Eukaryota</taxon>
        <taxon>Viridiplantae</taxon>
        <taxon>Streptophyta</taxon>
        <taxon>Embryophyta</taxon>
        <taxon>Tracheophyta</taxon>
        <taxon>Spermatophyta</taxon>
        <taxon>Magnoliopsida</taxon>
        <taxon>Liliopsida</taxon>
        <taxon>Poales</taxon>
        <taxon>Poaceae</taxon>
        <taxon>PACMAD clade</taxon>
        <taxon>Panicoideae</taxon>
        <taxon>Panicodae</taxon>
        <taxon>Paniceae</taxon>
        <taxon>Melinidinae</taxon>
        <taxon>Urochloa</taxon>
    </lineage>
</organism>
<dbReference type="AlphaFoldDB" id="A0ABC9DVI6"/>
<gene>
    <name evidence="3" type="ORF">URODEC1_LOCUS88825</name>
</gene>
<dbReference type="Pfam" id="PF04578">
    <property type="entry name" value="DUF594"/>
    <property type="match status" value="1"/>
</dbReference>
<protein>
    <recommendedName>
        <fullName evidence="2">DUF4220 domain-containing protein</fullName>
    </recommendedName>
</protein>
<dbReference type="EMBL" id="OZ075145">
    <property type="protein sequence ID" value="CAL5045415.1"/>
    <property type="molecule type" value="Genomic_DNA"/>
</dbReference>
<feature type="transmembrane region" description="Helical" evidence="1">
    <location>
        <begin position="68"/>
        <end position="87"/>
    </location>
</feature>
<keyword evidence="1" id="KW-0472">Membrane</keyword>
<proteinExistence type="predicted"/>
<evidence type="ECO:0000256" key="1">
    <source>
        <dbReference type="SAM" id="Phobius"/>
    </source>
</evidence>
<reference evidence="4" key="1">
    <citation type="submission" date="2024-06" db="EMBL/GenBank/DDBJ databases">
        <authorList>
            <person name="Ryan C."/>
        </authorList>
    </citation>
    <scope>NUCLEOTIDE SEQUENCE [LARGE SCALE GENOMIC DNA]</scope>
</reference>
<feature type="transmembrane region" description="Helical" evidence="1">
    <location>
        <begin position="107"/>
        <end position="124"/>
    </location>
</feature>
<dbReference type="InterPro" id="IPR007658">
    <property type="entry name" value="DUF594"/>
</dbReference>
<feature type="transmembrane region" description="Helical" evidence="1">
    <location>
        <begin position="34"/>
        <end position="56"/>
    </location>
</feature>
<evidence type="ECO:0000313" key="3">
    <source>
        <dbReference type="EMBL" id="CAL5045415.1"/>
    </source>
</evidence>
<keyword evidence="4" id="KW-1185">Reference proteome</keyword>
<accession>A0ABC9DVI6</accession>
<feature type="domain" description="DUF4220" evidence="2">
    <location>
        <begin position="145"/>
        <end position="503"/>
    </location>
</feature>
<feature type="transmembrane region" description="Helical" evidence="1">
    <location>
        <begin position="370"/>
        <end position="393"/>
    </location>
</feature>
<keyword evidence="1" id="KW-0812">Transmembrane</keyword>
<evidence type="ECO:0000313" key="4">
    <source>
        <dbReference type="Proteomes" id="UP001497457"/>
    </source>
</evidence>
<dbReference type="PANTHER" id="PTHR31325">
    <property type="entry name" value="OS01G0798800 PROTEIN-RELATED"/>
    <property type="match status" value="1"/>
</dbReference>
<name>A0ABC9DVI6_9POAL</name>
<sequence>MAYTNHTNPCPEYMHSYIRNLTSSYTNKSNESTMVSSSVIMFVLTGLFFNLNLFSGFSDVSTILNPKVRLFLSSALSLFLPVMSYLFSEAKNAGVSSPATRLGVADLSLRAGMILAWMLLVELLRKKVDEIHMRGYSGTIQRAGRVIWLGNLVFFNIGNTGRKALFSILWILCATKLLQRIAFTELGKRSYAHGKNARLISSYMAQMLEHSHQEHQSHADDVEQAAHVGNELMKRCKYIVMGEEKLVEATTADGYKVNKISPPDGSVVTVGKVWELAEKDKFFTSLDEKQHLRRLCLSFSLFKLLRRRFEHLPAMTGEEARNCRDVILKGLYNDGEGRTAEAVFKVINDEVTFLSEYYHSVIPVVLASPVFLLVNYFLLHIVVVILCLMTIVLCGNGDVSYAFSSIRTDNYTLQYGIPHIIMCLVSRVGYSPAAFFSIVDLSITVLLFIIFFYEEIWEFFVFLLSSWFMVSLLCDYIAKPHWHESHLFSVSFHAITCLRSKMSHNYLSFKQFSVLNLRWPVNLPMFTTTLSLVVKTELVPNNLKQSIIEYLVQYDSGAANYIPLTNGKSALQRNNLSNQLSWACNSDSVADVILTWHIATSILEVKCEPQTKEEITLSRVATRLSKYCAYLVAFHPELLPDYQEKAELVIEDMYKELKGMLGCRDYCLSSRRARVDKILESTQVQEAREATSQKEIEEETAGQSDQYKVVLNGAKLGRLLMAETNNDLEIAWKILADVWTELIVFIAPSNDEERVKGHEEVLAQGGEFITVLWALTTHIGISRPLTSKSTTGGHQEA</sequence>
<reference evidence="3 4" key="2">
    <citation type="submission" date="2024-10" db="EMBL/GenBank/DDBJ databases">
        <authorList>
            <person name="Ryan C."/>
        </authorList>
    </citation>
    <scope>NUCLEOTIDE SEQUENCE [LARGE SCALE GENOMIC DNA]</scope>
</reference>
<feature type="transmembrane region" description="Helical" evidence="1">
    <location>
        <begin position="459"/>
        <end position="478"/>
    </location>
</feature>